<dbReference type="InParanoid" id="A0A672KW72"/>
<sequence>MNGNSSLENKILNVLDQVGEDVKLIIAGDFNARTGNECDYIECDYSEYIVCGSCYTNDHFEGYRKSKDKVVNTFGHCLLDMYRNLNIHFVNGRTGKDIDGEFTIMSAVGCRVIDYFIISSELFTHVKDFEILYVDISDHFPLLYTIRLSNADSENFVTDCVNNHEVAFFYENEILDSSITYNEIFKAIMSMSNGKAPGPDSIIIEMLKAASHMLCPIMLSLYNKTLDTGCFPEFWCEAVICPLYKNGDKNDVENDRGISLLNVFGKIFTKVLNRRLVSYVEVNNMFYEEQAGYRSDYSTIENIFILQSVVLKYITKQKGRMYCIFVDFSKAFDSVQHNLLYFTLIKNGIGGKVFKYFGCTIGVRQGCMVSPLLFIPFLNEYITMLKKNCKGIQIESITEVQTLLYADEMVNIADTIGGVNYLSVLNVLLILRRSFTPVHTTCNRQVCKTFTTNEKRCKCLVYS</sequence>
<name>A0A672KW72_SINGR</name>
<dbReference type="SUPFAM" id="SSF56219">
    <property type="entry name" value="DNase I-like"/>
    <property type="match status" value="1"/>
</dbReference>
<accession>A0A672KW72</accession>
<feature type="domain" description="Reverse transcriptase" evidence="1">
    <location>
        <begin position="224"/>
        <end position="463"/>
    </location>
</feature>
<reference evidence="2" key="1">
    <citation type="submission" date="2025-08" db="UniProtKB">
        <authorList>
            <consortium name="Ensembl"/>
        </authorList>
    </citation>
    <scope>IDENTIFICATION</scope>
</reference>
<keyword evidence="3" id="KW-1185">Reference proteome</keyword>
<dbReference type="PANTHER" id="PTHR19446">
    <property type="entry name" value="REVERSE TRANSCRIPTASES"/>
    <property type="match status" value="1"/>
</dbReference>
<dbReference type="AlphaFoldDB" id="A0A672KW72"/>
<proteinExistence type="predicted"/>
<dbReference type="Gene3D" id="3.60.10.10">
    <property type="entry name" value="Endonuclease/exonuclease/phosphatase"/>
    <property type="match status" value="1"/>
</dbReference>
<dbReference type="CDD" id="cd01650">
    <property type="entry name" value="RT_nLTR_like"/>
    <property type="match status" value="1"/>
</dbReference>
<dbReference type="Pfam" id="PF00078">
    <property type="entry name" value="RVT_1"/>
    <property type="match status" value="1"/>
</dbReference>
<dbReference type="PROSITE" id="PS50878">
    <property type="entry name" value="RT_POL"/>
    <property type="match status" value="1"/>
</dbReference>
<evidence type="ECO:0000313" key="2">
    <source>
        <dbReference type="Ensembl" id="ENSSGRP00000014145.1"/>
    </source>
</evidence>
<evidence type="ECO:0000259" key="1">
    <source>
        <dbReference type="PROSITE" id="PS50878"/>
    </source>
</evidence>
<protein>
    <recommendedName>
        <fullName evidence="1">Reverse transcriptase domain-containing protein</fullName>
    </recommendedName>
</protein>
<organism evidence="2 3">
    <name type="scientific">Sinocyclocheilus grahami</name>
    <name type="common">Dianchi golden-line fish</name>
    <name type="synonym">Barbus grahami</name>
    <dbReference type="NCBI Taxonomy" id="75366"/>
    <lineage>
        <taxon>Eukaryota</taxon>
        <taxon>Metazoa</taxon>
        <taxon>Chordata</taxon>
        <taxon>Craniata</taxon>
        <taxon>Vertebrata</taxon>
        <taxon>Euteleostomi</taxon>
        <taxon>Actinopterygii</taxon>
        <taxon>Neopterygii</taxon>
        <taxon>Teleostei</taxon>
        <taxon>Ostariophysi</taxon>
        <taxon>Cypriniformes</taxon>
        <taxon>Cyprinidae</taxon>
        <taxon>Cyprininae</taxon>
        <taxon>Sinocyclocheilus</taxon>
    </lineage>
</organism>
<dbReference type="InterPro" id="IPR036691">
    <property type="entry name" value="Endo/exonu/phosph_ase_sf"/>
</dbReference>
<dbReference type="InterPro" id="IPR000477">
    <property type="entry name" value="RT_dom"/>
</dbReference>
<evidence type="ECO:0000313" key="3">
    <source>
        <dbReference type="Proteomes" id="UP000472262"/>
    </source>
</evidence>
<dbReference type="Ensembl" id="ENSSGRT00000015282.1">
    <property type="protein sequence ID" value="ENSSGRP00000014145.1"/>
    <property type="gene ID" value="ENSSGRG00000008869.1"/>
</dbReference>
<reference evidence="2" key="2">
    <citation type="submission" date="2025-09" db="UniProtKB">
        <authorList>
            <consortium name="Ensembl"/>
        </authorList>
    </citation>
    <scope>IDENTIFICATION</scope>
</reference>
<dbReference type="Proteomes" id="UP000472262">
    <property type="component" value="Unassembled WGS sequence"/>
</dbReference>
<dbReference type="OMA" id="CSEEMIN"/>